<keyword evidence="5" id="KW-1185">Reference proteome</keyword>
<evidence type="ECO:0008006" key="6">
    <source>
        <dbReference type="Google" id="ProtNLM"/>
    </source>
</evidence>
<reference evidence="4 5" key="1">
    <citation type="submission" date="2017-12" db="EMBL/GenBank/DDBJ databases">
        <title>Comparative genomics of Botrytis spp.</title>
        <authorList>
            <person name="Valero-Jimenez C.A."/>
            <person name="Tapia P."/>
            <person name="Veloso J."/>
            <person name="Silva-Moreno E."/>
            <person name="Staats M."/>
            <person name="Valdes J.H."/>
            <person name="Van Kan J.A.L."/>
        </authorList>
    </citation>
    <scope>NUCLEOTIDE SEQUENCE [LARGE SCALE GENOMIC DNA]</scope>
    <source>
        <strain evidence="4 5">Be9601</strain>
    </source>
</reference>
<keyword evidence="2" id="KW-1133">Transmembrane helix</keyword>
<feature type="transmembrane region" description="Helical" evidence="2">
    <location>
        <begin position="305"/>
        <end position="326"/>
    </location>
</feature>
<accession>A0A4Z1K1P4</accession>
<dbReference type="STRING" id="278938.A0A4Z1K1P4"/>
<keyword evidence="2" id="KW-0472">Membrane</keyword>
<feature type="signal peptide" evidence="3">
    <location>
        <begin position="1"/>
        <end position="20"/>
    </location>
</feature>
<feature type="compositionally biased region" description="Basic and acidic residues" evidence="1">
    <location>
        <begin position="338"/>
        <end position="347"/>
    </location>
</feature>
<evidence type="ECO:0000256" key="2">
    <source>
        <dbReference type="SAM" id="Phobius"/>
    </source>
</evidence>
<feature type="chain" id="PRO_5021464923" description="Receptor L-domain domain-containing protein" evidence="3">
    <location>
        <begin position="21"/>
        <end position="422"/>
    </location>
</feature>
<gene>
    <name evidence="4" type="ORF">BELL_0033g00070</name>
</gene>
<dbReference type="AlphaFoldDB" id="A0A4Z1K1P4"/>
<proteinExistence type="predicted"/>
<keyword evidence="3" id="KW-0732">Signal</keyword>
<evidence type="ECO:0000256" key="3">
    <source>
        <dbReference type="SAM" id="SignalP"/>
    </source>
</evidence>
<dbReference type="EMBL" id="PQXM01000033">
    <property type="protein sequence ID" value="TGO79414.1"/>
    <property type="molecule type" value="Genomic_DNA"/>
</dbReference>
<evidence type="ECO:0000256" key="1">
    <source>
        <dbReference type="SAM" id="MobiDB-lite"/>
    </source>
</evidence>
<organism evidence="4 5">
    <name type="scientific">Botrytis elliptica</name>
    <dbReference type="NCBI Taxonomy" id="278938"/>
    <lineage>
        <taxon>Eukaryota</taxon>
        <taxon>Fungi</taxon>
        <taxon>Dikarya</taxon>
        <taxon>Ascomycota</taxon>
        <taxon>Pezizomycotina</taxon>
        <taxon>Leotiomycetes</taxon>
        <taxon>Helotiales</taxon>
        <taxon>Sclerotiniaceae</taxon>
        <taxon>Botrytis</taxon>
    </lineage>
</organism>
<protein>
    <recommendedName>
        <fullName evidence="6">Receptor L-domain domain-containing protein</fullName>
    </recommendedName>
</protein>
<sequence length="422" mass="46640">MSFSFMKLIALATLITYSHARECTFTNSTTIFREPAQITNLFICDIFPTSVRISSIFPGTFSLPNIINFTCSISIYKELGPPTLTSIFLDDLQLLGSLDLNQTTWKLDFVSMGAIETVGSITTSSIKKMILRFPGLKSAGVVTLKGNVSTVDFRSLVNVSQINIRHSVLAGQYKIVQIMPALIPRPMLVGGKNIDDPINIDVQTIYESPVLINFDALTNAADVDVEGFVEPLSLQALQYLNKPLRVQTYRPFDCTSLRAVFDHTSTTFAAQYGYNSPEYESRVFRCQSYFVGEPKKGLSQDVQRGLGFGLGLGGGLAAVLGFVWLLRWVRKRKAGKSPGKEGDKGGENAEDQINATTRSETEGDGSETTEVEATVRSSREPAIRVNSIAENRFSTSEVQNRVTYELYTLPKFMTNIYIIAFS</sequence>
<dbReference type="Proteomes" id="UP000297229">
    <property type="component" value="Unassembled WGS sequence"/>
</dbReference>
<name>A0A4Z1K1P4_9HELO</name>
<evidence type="ECO:0000313" key="5">
    <source>
        <dbReference type="Proteomes" id="UP000297229"/>
    </source>
</evidence>
<keyword evidence="2" id="KW-0812">Transmembrane</keyword>
<feature type="region of interest" description="Disordered" evidence="1">
    <location>
        <begin position="335"/>
        <end position="378"/>
    </location>
</feature>
<evidence type="ECO:0000313" key="4">
    <source>
        <dbReference type="EMBL" id="TGO79414.1"/>
    </source>
</evidence>
<comment type="caution">
    <text evidence="4">The sequence shown here is derived from an EMBL/GenBank/DDBJ whole genome shotgun (WGS) entry which is preliminary data.</text>
</comment>